<dbReference type="GO" id="GO:0005737">
    <property type="term" value="C:cytoplasm"/>
    <property type="evidence" value="ECO:0007669"/>
    <property type="project" value="TreeGrafter"/>
</dbReference>
<dbReference type="GO" id="GO:0050660">
    <property type="term" value="F:flavin adenine dinucleotide binding"/>
    <property type="evidence" value="ECO:0007669"/>
    <property type="project" value="InterPro"/>
</dbReference>
<dbReference type="Proteomes" id="UP000295680">
    <property type="component" value="Unassembled WGS sequence"/>
</dbReference>
<gene>
    <name evidence="4" type="ORF">EV192_103277</name>
</gene>
<comment type="caution">
    <text evidence="4">The sequence shown here is derived from an EMBL/GenBank/DDBJ whole genome shotgun (WGS) entry which is preliminary data.</text>
</comment>
<keyword evidence="2" id="KW-0560">Oxidoreductase</keyword>
<sequence>MADADTREVWRALGRDGLLDEANVDSLLYTLDARHPVGTVLSVCVQIATALPILRAAPDTEPVIKARDAAQRGEAMLALAVTDSAASGSDLMSLGTTAALTDDTVRINGGKSWITNACTADYALVLARHRPQHHFTSFLWVLVPTGAPGVHTERAGGRLFDGSGLGHLRFDDVVLDRDHLLGPPGRGLPTFARHVATERIVGWHWARAICRRVLTDTYQRLNARGLWGNDAIRARFARCLVELRRLDGMAADNDPLSSMLLKAATAESLDLVLTECVQLQGADAFRPDGPAALRAETAMFGIAGGASGAMLSGIAEHAAGLLGITP</sequence>
<proteinExistence type="predicted"/>
<dbReference type="Gene3D" id="1.20.140.10">
    <property type="entry name" value="Butyryl-CoA Dehydrogenase, subunit A, domain 3"/>
    <property type="match status" value="1"/>
</dbReference>
<dbReference type="Gene3D" id="2.40.110.10">
    <property type="entry name" value="Butyryl-CoA Dehydrogenase, subunit A, domain 2"/>
    <property type="match status" value="1"/>
</dbReference>
<dbReference type="InterPro" id="IPR009100">
    <property type="entry name" value="AcylCoA_DH/oxidase_NM_dom_sf"/>
</dbReference>
<evidence type="ECO:0000313" key="4">
    <source>
        <dbReference type="EMBL" id="TCO60702.1"/>
    </source>
</evidence>
<dbReference type="GO" id="GO:0033539">
    <property type="term" value="P:fatty acid beta-oxidation using acyl-CoA dehydrogenase"/>
    <property type="evidence" value="ECO:0007669"/>
    <property type="project" value="TreeGrafter"/>
</dbReference>
<evidence type="ECO:0000256" key="2">
    <source>
        <dbReference type="ARBA" id="ARBA00023002"/>
    </source>
</evidence>
<name>A0A4R2JPK5_9PSEU</name>
<dbReference type="AlphaFoldDB" id="A0A4R2JPK5"/>
<dbReference type="InterPro" id="IPR006091">
    <property type="entry name" value="Acyl-CoA_Oxase/DH_mid-dom"/>
</dbReference>
<evidence type="ECO:0000313" key="5">
    <source>
        <dbReference type="Proteomes" id="UP000295680"/>
    </source>
</evidence>
<reference evidence="4 5" key="1">
    <citation type="submission" date="2019-03" db="EMBL/GenBank/DDBJ databases">
        <title>Genomic Encyclopedia of Type Strains, Phase IV (KMG-IV): sequencing the most valuable type-strain genomes for metagenomic binning, comparative biology and taxonomic classification.</title>
        <authorList>
            <person name="Goeker M."/>
        </authorList>
    </citation>
    <scope>NUCLEOTIDE SEQUENCE [LARGE SCALE GENOMIC DNA]</scope>
    <source>
        <strain evidence="4 5">DSM 45934</strain>
    </source>
</reference>
<dbReference type="InterPro" id="IPR037069">
    <property type="entry name" value="AcylCoA_DH/ox_N_sf"/>
</dbReference>
<dbReference type="EMBL" id="SLWS01000003">
    <property type="protein sequence ID" value="TCO60702.1"/>
    <property type="molecule type" value="Genomic_DNA"/>
</dbReference>
<dbReference type="Pfam" id="PF02770">
    <property type="entry name" value="Acyl-CoA_dh_M"/>
    <property type="match status" value="1"/>
</dbReference>
<keyword evidence="1" id="KW-0285">Flavoprotein</keyword>
<dbReference type="Gene3D" id="1.10.540.10">
    <property type="entry name" value="Acyl-CoA dehydrogenase/oxidase, N-terminal domain"/>
    <property type="match status" value="1"/>
</dbReference>
<protein>
    <submittedName>
        <fullName evidence="4">Acyl-CoA dehydrogenase-like protein</fullName>
    </submittedName>
</protein>
<dbReference type="OrthoDB" id="4161535at2"/>
<dbReference type="InterPro" id="IPR050741">
    <property type="entry name" value="Acyl-CoA_dehydrogenase"/>
</dbReference>
<organism evidence="4 5">
    <name type="scientific">Actinocrispum wychmicini</name>
    <dbReference type="NCBI Taxonomy" id="1213861"/>
    <lineage>
        <taxon>Bacteria</taxon>
        <taxon>Bacillati</taxon>
        <taxon>Actinomycetota</taxon>
        <taxon>Actinomycetes</taxon>
        <taxon>Pseudonocardiales</taxon>
        <taxon>Pseudonocardiaceae</taxon>
        <taxon>Actinocrispum</taxon>
    </lineage>
</organism>
<feature type="domain" description="Acyl-CoA oxidase/dehydrogenase middle" evidence="3">
    <location>
        <begin position="78"/>
        <end position="173"/>
    </location>
</feature>
<dbReference type="SUPFAM" id="SSF47203">
    <property type="entry name" value="Acyl-CoA dehydrogenase C-terminal domain-like"/>
    <property type="match status" value="1"/>
</dbReference>
<dbReference type="SUPFAM" id="SSF56645">
    <property type="entry name" value="Acyl-CoA dehydrogenase NM domain-like"/>
    <property type="match status" value="1"/>
</dbReference>
<dbReference type="GO" id="GO:0003995">
    <property type="term" value="F:acyl-CoA dehydrogenase activity"/>
    <property type="evidence" value="ECO:0007669"/>
    <property type="project" value="TreeGrafter"/>
</dbReference>
<evidence type="ECO:0000256" key="1">
    <source>
        <dbReference type="ARBA" id="ARBA00022630"/>
    </source>
</evidence>
<dbReference type="InterPro" id="IPR046373">
    <property type="entry name" value="Acyl-CoA_Oxase/DH_mid-dom_sf"/>
</dbReference>
<evidence type="ECO:0000259" key="3">
    <source>
        <dbReference type="Pfam" id="PF02770"/>
    </source>
</evidence>
<dbReference type="RefSeq" id="WP_132115881.1">
    <property type="nucleotide sequence ID" value="NZ_SLWS01000003.1"/>
</dbReference>
<dbReference type="PANTHER" id="PTHR48083">
    <property type="entry name" value="MEDIUM-CHAIN SPECIFIC ACYL-COA DEHYDROGENASE, MITOCHONDRIAL-RELATED"/>
    <property type="match status" value="1"/>
</dbReference>
<accession>A0A4R2JPK5</accession>
<keyword evidence="5" id="KW-1185">Reference proteome</keyword>
<dbReference type="InterPro" id="IPR036250">
    <property type="entry name" value="AcylCo_DH-like_C"/>
</dbReference>